<gene>
    <name evidence="1" type="ORF">O3P69_004189</name>
</gene>
<evidence type="ECO:0000313" key="2">
    <source>
        <dbReference type="Proteomes" id="UP001487740"/>
    </source>
</evidence>
<evidence type="ECO:0000313" key="1">
    <source>
        <dbReference type="EMBL" id="KAK8398914.1"/>
    </source>
</evidence>
<protein>
    <submittedName>
        <fullName evidence="1">Uncharacterized protein</fullName>
    </submittedName>
</protein>
<organism evidence="1 2">
    <name type="scientific">Scylla paramamosain</name>
    <name type="common">Mud crab</name>
    <dbReference type="NCBI Taxonomy" id="85552"/>
    <lineage>
        <taxon>Eukaryota</taxon>
        <taxon>Metazoa</taxon>
        <taxon>Ecdysozoa</taxon>
        <taxon>Arthropoda</taxon>
        <taxon>Crustacea</taxon>
        <taxon>Multicrustacea</taxon>
        <taxon>Malacostraca</taxon>
        <taxon>Eumalacostraca</taxon>
        <taxon>Eucarida</taxon>
        <taxon>Decapoda</taxon>
        <taxon>Pleocyemata</taxon>
        <taxon>Brachyura</taxon>
        <taxon>Eubrachyura</taxon>
        <taxon>Portunoidea</taxon>
        <taxon>Portunidae</taxon>
        <taxon>Portuninae</taxon>
        <taxon>Scylla</taxon>
    </lineage>
</organism>
<reference evidence="1 2" key="1">
    <citation type="submission" date="2023-03" db="EMBL/GenBank/DDBJ databases">
        <title>High-quality genome of Scylla paramamosain provides insights in environmental adaptation.</title>
        <authorList>
            <person name="Zhang L."/>
        </authorList>
    </citation>
    <scope>NUCLEOTIDE SEQUENCE [LARGE SCALE GENOMIC DNA]</scope>
    <source>
        <strain evidence="1">LZ_2023a</strain>
        <tissue evidence="1">Muscle</tissue>
    </source>
</reference>
<keyword evidence="2" id="KW-1185">Reference proteome</keyword>
<dbReference type="EMBL" id="JARAKH010000012">
    <property type="protein sequence ID" value="KAK8398915.1"/>
    <property type="molecule type" value="Genomic_DNA"/>
</dbReference>
<comment type="caution">
    <text evidence="1">The sequence shown here is derived from an EMBL/GenBank/DDBJ whole genome shotgun (WGS) entry which is preliminary data.</text>
</comment>
<dbReference type="Proteomes" id="UP001487740">
    <property type="component" value="Unassembled WGS sequence"/>
</dbReference>
<sequence length="146" mass="16248">MWWRGGGGGRVASTSPQRWRVICDRHAALHHTAHRFHGLSDVYLARHGIESQRLLLEPETYCRGSAGCLGLPRALPAARFLSTPFPHLPARHWWWFSFTAAVGLPLKTGIRRPSCILLSAVPESVTSQVACAEVRMPGQLECCLRI</sequence>
<dbReference type="AlphaFoldDB" id="A0AAW0UFJ7"/>
<name>A0AAW0UFJ7_SCYPA</name>
<proteinExistence type="predicted"/>
<dbReference type="EMBL" id="JARAKH010000012">
    <property type="protein sequence ID" value="KAK8398914.1"/>
    <property type="molecule type" value="Genomic_DNA"/>
</dbReference>
<accession>A0AAW0UFJ7</accession>